<keyword evidence="3" id="KW-1185">Reference proteome</keyword>
<proteinExistence type="predicted"/>
<evidence type="ECO:0000256" key="1">
    <source>
        <dbReference type="SAM" id="MobiDB-lite"/>
    </source>
</evidence>
<organism evidence="2 3">
    <name type="scientific">Favolaschia claudopus</name>
    <dbReference type="NCBI Taxonomy" id="2862362"/>
    <lineage>
        <taxon>Eukaryota</taxon>
        <taxon>Fungi</taxon>
        <taxon>Dikarya</taxon>
        <taxon>Basidiomycota</taxon>
        <taxon>Agaricomycotina</taxon>
        <taxon>Agaricomycetes</taxon>
        <taxon>Agaricomycetidae</taxon>
        <taxon>Agaricales</taxon>
        <taxon>Marasmiineae</taxon>
        <taxon>Mycenaceae</taxon>
        <taxon>Favolaschia</taxon>
    </lineage>
</organism>
<gene>
    <name evidence="2" type="ORF">R3P38DRAFT_3531571</name>
</gene>
<reference evidence="2 3" key="1">
    <citation type="journal article" date="2024" name="J Genomics">
        <title>Draft genome sequencing and assembly of Favolaschia claudopus CIRM-BRFM 2984 isolated from oak limbs.</title>
        <authorList>
            <person name="Navarro D."/>
            <person name="Drula E."/>
            <person name="Chaduli D."/>
            <person name="Cazenave R."/>
            <person name="Ahrendt S."/>
            <person name="Wang J."/>
            <person name="Lipzen A."/>
            <person name="Daum C."/>
            <person name="Barry K."/>
            <person name="Grigoriev I.V."/>
            <person name="Favel A."/>
            <person name="Rosso M.N."/>
            <person name="Martin F."/>
        </authorList>
    </citation>
    <scope>NUCLEOTIDE SEQUENCE [LARGE SCALE GENOMIC DNA]</scope>
    <source>
        <strain evidence="2 3">CIRM-BRFM 2984</strain>
    </source>
</reference>
<evidence type="ECO:0000313" key="2">
    <source>
        <dbReference type="EMBL" id="KAK7025750.1"/>
    </source>
</evidence>
<dbReference type="AlphaFoldDB" id="A0AAW0BK99"/>
<protein>
    <submittedName>
        <fullName evidence="2">Uncharacterized protein</fullName>
    </submittedName>
</protein>
<accession>A0AAW0BK99</accession>
<feature type="compositionally biased region" description="Low complexity" evidence="1">
    <location>
        <begin position="58"/>
        <end position="68"/>
    </location>
</feature>
<dbReference type="EMBL" id="JAWWNJ010000033">
    <property type="protein sequence ID" value="KAK7025750.1"/>
    <property type="molecule type" value="Genomic_DNA"/>
</dbReference>
<name>A0AAW0BK99_9AGAR</name>
<evidence type="ECO:0000313" key="3">
    <source>
        <dbReference type="Proteomes" id="UP001362999"/>
    </source>
</evidence>
<sequence length="275" mass="29500">MSVTGGLSAAHKRGLRAVGLGSFSKHFILILSNLHEQQSSEFDLSFLSSPPPTLPNESSSIDSASQSSVTGAPTTQNVECSIENGYPSSELYFPTTRSSPSATTVSDLPDLSFPPTFPSLPAKPPLAEFLRSPKITDNVSLKLLAGVDPDLGFVTVVTSCAFPHAPMGNDTRCGPRAGLETQHVYEKFKAYRKAKLLARTSSWRNSPPSFASSPDAHATYALWQAVKAMFADGGFCDRSSPPRKDALSSGDEHRASTLSQNELYTKLTQLAAYLL</sequence>
<feature type="region of interest" description="Disordered" evidence="1">
    <location>
        <begin position="43"/>
        <end position="80"/>
    </location>
</feature>
<comment type="caution">
    <text evidence="2">The sequence shown here is derived from an EMBL/GenBank/DDBJ whole genome shotgun (WGS) entry which is preliminary data.</text>
</comment>
<dbReference type="Proteomes" id="UP001362999">
    <property type="component" value="Unassembled WGS sequence"/>
</dbReference>
<feature type="compositionally biased region" description="Polar residues" evidence="1">
    <location>
        <begin position="69"/>
        <end position="79"/>
    </location>
</feature>